<evidence type="ECO:0000256" key="3">
    <source>
        <dbReference type="ARBA" id="ARBA00022833"/>
    </source>
</evidence>
<evidence type="ECO:0000313" key="6">
    <source>
        <dbReference type="EnsemblMetazoa" id="XP_024086375.1"/>
    </source>
</evidence>
<dbReference type="RefSeq" id="XP_024086377.1">
    <property type="nucleotide sequence ID" value="XM_024230609.1"/>
</dbReference>
<keyword evidence="4" id="KW-0175">Coiled coil</keyword>
<dbReference type="RefSeq" id="XP_024086376.1">
    <property type="nucleotide sequence ID" value="XM_024230608.1"/>
</dbReference>
<dbReference type="EnsemblMetazoa" id="XM_024230607.1">
    <property type="protein sequence ID" value="XP_024086375.1"/>
    <property type="gene ID" value="LOC106667470"/>
</dbReference>
<dbReference type="EnsemblMetazoa" id="XM_024230608.1">
    <property type="protein sequence ID" value="XP_024086376.1"/>
    <property type="gene ID" value="LOC106667470"/>
</dbReference>
<name>A0A8I6STS1_CIMLE</name>
<reference evidence="6" key="1">
    <citation type="submission" date="2022-01" db="UniProtKB">
        <authorList>
            <consortium name="EnsemblMetazoa"/>
        </authorList>
    </citation>
    <scope>IDENTIFICATION</scope>
</reference>
<dbReference type="SUPFAM" id="SSF90209">
    <property type="entry name" value="Ran binding protein zinc finger-like"/>
    <property type="match status" value="1"/>
</dbReference>
<keyword evidence="1" id="KW-0479">Metal-binding</keyword>
<keyword evidence="3" id="KW-0862">Zinc</keyword>
<dbReference type="EnsemblMetazoa" id="XM_024230611.1">
    <property type="protein sequence ID" value="XP_024086379.1"/>
    <property type="gene ID" value="LOC106667470"/>
</dbReference>
<dbReference type="OMA" id="MANCSGK"/>
<organism evidence="6 7">
    <name type="scientific">Cimex lectularius</name>
    <name type="common">Bed bug</name>
    <name type="synonym">Acanthia lectularia</name>
    <dbReference type="NCBI Taxonomy" id="79782"/>
    <lineage>
        <taxon>Eukaryota</taxon>
        <taxon>Metazoa</taxon>
        <taxon>Ecdysozoa</taxon>
        <taxon>Arthropoda</taxon>
        <taxon>Hexapoda</taxon>
        <taxon>Insecta</taxon>
        <taxon>Pterygota</taxon>
        <taxon>Neoptera</taxon>
        <taxon>Paraneoptera</taxon>
        <taxon>Hemiptera</taxon>
        <taxon>Heteroptera</taxon>
        <taxon>Panheteroptera</taxon>
        <taxon>Cimicomorpha</taxon>
        <taxon>Cimicidae</taxon>
        <taxon>Cimex</taxon>
    </lineage>
</organism>
<feature type="coiled-coil region" evidence="4">
    <location>
        <begin position="159"/>
        <end position="186"/>
    </location>
</feature>
<dbReference type="PROSITE" id="PS01358">
    <property type="entry name" value="ZF_RANBP2_1"/>
    <property type="match status" value="1"/>
</dbReference>
<proteinExistence type="predicted"/>
<dbReference type="GeneID" id="106667470"/>
<dbReference type="EnsemblMetazoa" id="XM_024230609.1">
    <property type="protein sequence ID" value="XP_024086377.1"/>
    <property type="gene ID" value="LOC106667470"/>
</dbReference>
<keyword evidence="2" id="KW-0863">Zinc-finger</keyword>
<dbReference type="GO" id="GO:0008270">
    <property type="term" value="F:zinc ion binding"/>
    <property type="evidence" value="ECO:0007669"/>
    <property type="project" value="UniProtKB-KW"/>
</dbReference>
<feature type="domain" description="RanBP2-type" evidence="5">
    <location>
        <begin position="222"/>
        <end position="241"/>
    </location>
</feature>
<evidence type="ECO:0000259" key="5">
    <source>
        <dbReference type="PROSITE" id="PS01358"/>
    </source>
</evidence>
<dbReference type="InterPro" id="IPR001876">
    <property type="entry name" value="Znf_RanBP2"/>
</dbReference>
<dbReference type="Proteomes" id="UP000494040">
    <property type="component" value="Unassembled WGS sequence"/>
</dbReference>
<evidence type="ECO:0000256" key="2">
    <source>
        <dbReference type="ARBA" id="ARBA00022771"/>
    </source>
</evidence>
<evidence type="ECO:0000256" key="1">
    <source>
        <dbReference type="ARBA" id="ARBA00022723"/>
    </source>
</evidence>
<dbReference type="InterPro" id="IPR036443">
    <property type="entry name" value="Znf_RanBP2_sf"/>
</dbReference>
<dbReference type="Gene3D" id="1.10.8.10">
    <property type="entry name" value="DNA helicase RuvA subunit, C-terminal domain"/>
    <property type="match status" value="1"/>
</dbReference>
<dbReference type="AlphaFoldDB" id="A0A8I6STS1"/>
<accession>A0A8I6STS1</accession>
<dbReference type="RefSeq" id="XP_024086379.1">
    <property type="nucleotide sequence ID" value="XM_024230611.1"/>
</dbReference>
<sequence length="294" mass="33823">MAQFSGNHISQMHLFYELKQQYPNLTDKFVNQCIKMASGDLVACRGILEAEALIPFAMQQRRPSCLEVDESTKLVRYQTSHSAPTTPCSITRHAPQSIKRAIISPSSFLPDIRNNNGIEMLIKAQLERKYNMDRELNKEKNVLRAMQLQYEEHMALLASRKTSAKVQSLNDEIKQLSMECQRLVSELDASCENNDKTSSHRTDLLINGSETLTGREEDSQHWRCHICTFQNHRLLQQCDKCNMPQITLEGRDPQNIHIRVMHHKFPSCTCRKNHQLKFFAILGQMLVVSIPSLK</sequence>
<dbReference type="SMART" id="SM00547">
    <property type="entry name" value="ZnF_RBZ"/>
    <property type="match status" value="1"/>
</dbReference>
<dbReference type="OrthoDB" id="6614112at2759"/>
<dbReference type="EnsemblMetazoa" id="XM_024230610.1">
    <property type="protein sequence ID" value="XP_024086378.1"/>
    <property type="gene ID" value="LOC106667470"/>
</dbReference>
<dbReference type="RefSeq" id="XP_024086378.1">
    <property type="nucleotide sequence ID" value="XM_024230610.1"/>
</dbReference>
<evidence type="ECO:0000256" key="4">
    <source>
        <dbReference type="SAM" id="Coils"/>
    </source>
</evidence>
<dbReference type="RefSeq" id="XP_024086375.1">
    <property type="nucleotide sequence ID" value="XM_024230607.1"/>
</dbReference>
<keyword evidence="7" id="KW-1185">Reference proteome</keyword>
<evidence type="ECO:0000313" key="7">
    <source>
        <dbReference type="Proteomes" id="UP000494040"/>
    </source>
</evidence>
<protein>
    <recommendedName>
        <fullName evidence="5">RanBP2-type domain-containing protein</fullName>
    </recommendedName>
</protein>